<name>A0A851GEU5_9BACT</name>
<evidence type="ECO:0000256" key="3">
    <source>
        <dbReference type="ARBA" id="ARBA00023163"/>
    </source>
</evidence>
<dbReference type="InterPro" id="IPR000524">
    <property type="entry name" value="Tscrpt_reg_HTH_GntR"/>
</dbReference>
<dbReference type="GO" id="GO:0003677">
    <property type="term" value="F:DNA binding"/>
    <property type="evidence" value="ECO:0007669"/>
    <property type="project" value="UniProtKB-KW"/>
</dbReference>
<dbReference type="RefSeq" id="WP_178932254.1">
    <property type="nucleotide sequence ID" value="NZ_JACBAZ010000003.1"/>
</dbReference>
<keyword evidence="2" id="KW-0238">DNA-binding</keyword>
<dbReference type="AlphaFoldDB" id="A0A851GEU5"/>
<gene>
    <name evidence="5" type="ORF">HW115_08815</name>
</gene>
<dbReference type="SUPFAM" id="SSF46785">
    <property type="entry name" value="Winged helix' DNA-binding domain"/>
    <property type="match status" value="1"/>
</dbReference>
<proteinExistence type="predicted"/>
<sequence length="351" mass="39406">MKSTPSDRSRPVSKESLSHSVFTSMQDDLRHGVWSNHLPGIRNLMKRYMVSRPPVEEALRQLESLGWVGPAAKGVPRTILRTQTNDTNTSIILVRPPSEKLTRLSSEVLSSFLTILHSRNVEVQQIPLNEHLLNDETRQNIRTSHLESGCKRLLGLDMTHHIMRDLFPSSMPLLQIGARQFEDPHCASISLNMSKAVKIACLYSLQNGCRDISLAEIGLPPGMKHRFAPAVEDAYAEMGRRFQAHIHTPVLEPSKIGSTLRSVAQKETVDLILTVKAPAWNRTVYELQKAGITCPVKNILTGDNFKLFDSPPALISPIYDDYDKALTDWLDQLDRGAVPDFSRFVKMTPLD</sequence>
<dbReference type="Proteomes" id="UP000557872">
    <property type="component" value="Unassembled WGS sequence"/>
</dbReference>
<evidence type="ECO:0000256" key="1">
    <source>
        <dbReference type="ARBA" id="ARBA00023015"/>
    </source>
</evidence>
<keyword evidence="1" id="KW-0805">Transcription regulation</keyword>
<dbReference type="InterPro" id="IPR036390">
    <property type="entry name" value="WH_DNA-bd_sf"/>
</dbReference>
<dbReference type="InterPro" id="IPR036388">
    <property type="entry name" value="WH-like_DNA-bd_sf"/>
</dbReference>
<keyword evidence="3" id="KW-0804">Transcription</keyword>
<dbReference type="Pfam" id="PF00392">
    <property type="entry name" value="GntR"/>
    <property type="match status" value="1"/>
</dbReference>
<feature type="domain" description="HTH gntR-type" evidence="4">
    <location>
        <begin position="25"/>
        <end position="68"/>
    </location>
</feature>
<accession>A0A851GEU5</accession>
<dbReference type="GO" id="GO:0003700">
    <property type="term" value="F:DNA-binding transcription factor activity"/>
    <property type="evidence" value="ECO:0007669"/>
    <property type="project" value="InterPro"/>
</dbReference>
<evidence type="ECO:0000256" key="2">
    <source>
        <dbReference type="ARBA" id="ARBA00023125"/>
    </source>
</evidence>
<keyword evidence="6" id="KW-1185">Reference proteome</keyword>
<dbReference type="Gene3D" id="1.10.10.10">
    <property type="entry name" value="Winged helix-like DNA-binding domain superfamily/Winged helix DNA-binding domain"/>
    <property type="match status" value="1"/>
</dbReference>
<evidence type="ECO:0000313" key="6">
    <source>
        <dbReference type="Proteomes" id="UP000557872"/>
    </source>
</evidence>
<dbReference type="EMBL" id="JACBAZ010000003">
    <property type="protein sequence ID" value="NWK55709.1"/>
    <property type="molecule type" value="Genomic_DNA"/>
</dbReference>
<organism evidence="5 6">
    <name type="scientific">Oceaniferula marina</name>
    <dbReference type="NCBI Taxonomy" id="2748318"/>
    <lineage>
        <taxon>Bacteria</taxon>
        <taxon>Pseudomonadati</taxon>
        <taxon>Verrucomicrobiota</taxon>
        <taxon>Verrucomicrobiia</taxon>
        <taxon>Verrucomicrobiales</taxon>
        <taxon>Verrucomicrobiaceae</taxon>
        <taxon>Oceaniferula</taxon>
    </lineage>
</organism>
<reference evidence="5 6" key="1">
    <citation type="submission" date="2020-07" db="EMBL/GenBank/DDBJ databases">
        <title>Roseicoccus Jingziensis gen. nov., sp. nov., isolated from coastal seawater.</title>
        <authorList>
            <person name="Feng X."/>
        </authorList>
    </citation>
    <scope>NUCLEOTIDE SEQUENCE [LARGE SCALE GENOMIC DNA]</scope>
    <source>
        <strain evidence="5 6">N1E253</strain>
    </source>
</reference>
<evidence type="ECO:0000313" key="5">
    <source>
        <dbReference type="EMBL" id="NWK55709.1"/>
    </source>
</evidence>
<evidence type="ECO:0000259" key="4">
    <source>
        <dbReference type="Pfam" id="PF00392"/>
    </source>
</evidence>
<protein>
    <submittedName>
        <fullName evidence="5">GntR family transcriptional regulator</fullName>
    </submittedName>
</protein>
<comment type="caution">
    <text evidence="5">The sequence shown here is derived from an EMBL/GenBank/DDBJ whole genome shotgun (WGS) entry which is preliminary data.</text>
</comment>